<keyword evidence="1" id="KW-0472">Membrane</keyword>
<evidence type="ECO:0008006" key="4">
    <source>
        <dbReference type="Google" id="ProtNLM"/>
    </source>
</evidence>
<dbReference type="RefSeq" id="WP_219081556.1">
    <property type="nucleotide sequence ID" value="NZ_JAHBBD010000011.1"/>
</dbReference>
<accession>A0ABS6W8U8</accession>
<feature type="transmembrane region" description="Helical" evidence="1">
    <location>
        <begin position="160"/>
        <end position="182"/>
    </location>
</feature>
<name>A0ABS6W8U8_9BIFI</name>
<organism evidence="2 3">
    <name type="scientific">Bifidobacterium phasiani</name>
    <dbReference type="NCBI Taxonomy" id="2834431"/>
    <lineage>
        <taxon>Bacteria</taxon>
        <taxon>Bacillati</taxon>
        <taxon>Actinomycetota</taxon>
        <taxon>Actinomycetes</taxon>
        <taxon>Bifidobacteriales</taxon>
        <taxon>Bifidobacteriaceae</taxon>
        <taxon>Bifidobacterium</taxon>
    </lineage>
</organism>
<keyword evidence="3" id="KW-1185">Reference proteome</keyword>
<protein>
    <recommendedName>
        <fullName evidence="4">ABC-2 family transporter protein</fullName>
    </recommendedName>
</protein>
<comment type="caution">
    <text evidence="2">The sequence shown here is derived from an EMBL/GenBank/DDBJ whole genome shotgun (WGS) entry which is preliminary data.</text>
</comment>
<evidence type="ECO:0000313" key="2">
    <source>
        <dbReference type="EMBL" id="MBW3082929.1"/>
    </source>
</evidence>
<feature type="transmembrane region" description="Helical" evidence="1">
    <location>
        <begin position="128"/>
        <end position="148"/>
    </location>
</feature>
<feature type="transmembrane region" description="Helical" evidence="1">
    <location>
        <begin position="194"/>
        <end position="213"/>
    </location>
</feature>
<keyword evidence="1" id="KW-1133">Transmembrane helix</keyword>
<proteinExistence type="predicted"/>
<reference evidence="2 3" key="1">
    <citation type="submission" date="2021-05" db="EMBL/GenBank/DDBJ databases">
        <title>Phylogenetic classification of ten novel species belonging to the genus Bifidobacterium comprising B. colchicus sp. nov., B. abeli sp. nov., B. bicoloris sp. nov., B. guerezis sp. nov., B. rosaliae sp. nov., B. santillanensis sp. nov., B. argentati sp. nov., B. amazzoni sp. nov., B. pluviali sp. nov., and B. pinnaculum sp. nov.</title>
        <authorList>
            <person name="Lugli G.A."/>
            <person name="Ruiz Garcia L."/>
            <person name="Margolles A."/>
            <person name="Ventura M."/>
        </authorList>
    </citation>
    <scope>NUCLEOTIDE SEQUENCE [LARGE SCALE GENOMIC DNA]</scope>
    <source>
        <strain evidence="2 3">6T3</strain>
    </source>
</reference>
<gene>
    <name evidence="2" type="ORF">KIH73_06015</name>
</gene>
<evidence type="ECO:0000313" key="3">
    <source>
        <dbReference type="Proteomes" id="UP000812844"/>
    </source>
</evidence>
<feature type="transmembrane region" description="Helical" evidence="1">
    <location>
        <begin position="97"/>
        <end position="122"/>
    </location>
</feature>
<dbReference type="Proteomes" id="UP000812844">
    <property type="component" value="Unassembled WGS sequence"/>
</dbReference>
<sequence length="219" mass="23728">MRPSSSHTFHALPYHAVLLIPYLFVLAWYFNHEPDTGTFLGMFRAPRFAGESMLADNSTALSFMVFGTALALERPTEYLRRADPMSAIRMGRDRRRLLRYGAIVVAYSAAFTLPQLAATFLLVKVDDMGAMLAGACCAWWSLSVALTVTNIGCMAGNRAAGYLVPLLMAAACAGIPGVQRMFLGVVPGTQVPCWVPALALLTCISAAINAALYHHLDII</sequence>
<keyword evidence="1" id="KW-0812">Transmembrane</keyword>
<evidence type="ECO:0000256" key="1">
    <source>
        <dbReference type="SAM" id="Phobius"/>
    </source>
</evidence>
<dbReference type="EMBL" id="JAHBBD010000011">
    <property type="protein sequence ID" value="MBW3082929.1"/>
    <property type="molecule type" value="Genomic_DNA"/>
</dbReference>
<feature type="transmembrane region" description="Helical" evidence="1">
    <location>
        <begin position="12"/>
        <end position="30"/>
    </location>
</feature>